<feature type="region of interest" description="CC/SHH/C" evidence="15">
    <location>
        <begin position="111"/>
        <end position="139"/>
    </location>
</feature>
<dbReference type="InterPro" id="IPR047187">
    <property type="entry name" value="SF1_C_Upf1"/>
</dbReference>
<evidence type="ECO:0000256" key="13">
    <source>
        <dbReference type="ARBA" id="ARBA00049390"/>
    </source>
</evidence>
<evidence type="ECO:0000313" key="18">
    <source>
        <dbReference type="Proteomes" id="UP000827549"/>
    </source>
</evidence>
<proteinExistence type="inferred from homology"/>
<keyword evidence="10" id="KW-0067">ATP-binding</keyword>
<dbReference type="EMBL" id="CP086717">
    <property type="protein sequence ID" value="WOO82224.1"/>
    <property type="molecule type" value="Genomic_DNA"/>
</dbReference>
<dbReference type="InterPro" id="IPR027417">
    <property type="entry name" value="P-loop_NTPase"/>
</dbReference>
<dbReference type="SUPFAM" id="SSF52540">
    <property type="entry name" value="P-loop containing nucleoside triphosphate hydrolases"/>
    <property type="match status" value="1"/>
</dbReference>
<dbReference type="Pfam" id="PF18141">
    <property type="entry name" value="UPF1_1B_dom"/>
    <property type="match status" value="1"/>
</dbReference>
<evidence type="ECO:0000313" key="17">
    <source>
        <dbReference type="EMBL" id="WOO82224.1"/>
    </source>
</evidence>
<evidence type="ECO:0000256" key="7">
    <source>
        <dbReference type="ARBA" id="ARBA00022801"/>
    </source>
</evidence>
<feature type="domain" description="Upf1" evidence="16">
    <location>
        <begin position="89"/>
        <end position="246"/>
    </location>
</feature>
<dbReference type="GO" id="GO:0003724">
    <property type="term" value="F:RNA helicase activity"/>
    <property type="evidence" value="ECO:0007669"/>
    <property type="project" value="UniProtKB-EC"/>
</dbReference>
<evidence type="ECO:0000256" key="11">
    <source>
        <dbReference type="ARBA" id="ARBA00023161"/>
    </source>
</evidence>
<dbReference type="GO" id="GO:0016787">
    <property type="term" value="F:hydrolase activity"/>
    <property type="evidence" value="ECO:0007669"/>
    <property type="project" value="UniProtKB-KW"/>
</dbReference>
<name>A0AAF0YEC9_9TREE</name>
<keyword evidence="7" id="KW-0378">Hydrolase</keyword>
<evidence type="ECO:0000256" key="12">
    <source>
        <dbReference type="ARBA" id="ARBA00048432"/>
    </source>
</evidence>
<keyword evidence="9 15" id="KW-0862">Zinc</keyword>
<keyword evidence="5" id="KW-0547">Nucleotide-binding</keyword>
<keyword evidence="4 15" id="KW-0479">Metal-binding</keyword>
<dbReference type="InterPro" id="IPR045055">
    <property type="entry name" value="DNA2/NAM7-like"/>
</dbReference>
<evidence type="ECO:0000259" key="16">
    <source>
        <dbReference type="PROSITE" id="PS51997"/>
    </source>
</evidence>
<evidence type="ECO:0000256" key="15">
    <source>
        <dbReference type="PROSITE-ProRule" id="PRU01341"/>
    </source>
</evidence>
<evidence type="ECO:0000256" key="1">
    <source>
        <dbReference type="ARBA" id="ARBA00004496"/>
    </source>
</evidence>
<accession>A0AAF0YEC9</accession>
<evidence type="ECO:0000256" key="14">
    <source>
        <dbReference type="ARBA" id="ARBA00055561"/>
    </source>
</evidence>
<organism evidence="17 18">
    <name type="scientific">Vanrija pseudolonga</name>
    <dbReference type="NCBI Taxonomy" id="143232"/>
    <lineage>
        <taxon>Eukaryota</taxon>
        <taxon>Fungi</taxon>
        <taxon>Dikarya</taxon>
        <taxon>Basidiomycota</taxon>
        <taxon>Agaricomycotina</taxon>
        <taxon>Tremellomycetes</taxon>
        <taxon>Trichosporonales</taxon>
        <taxon>Trichosporonaceae</taxon>
        <taxon>Vanrija</taxon>
    </lineage>
</organism>
<sequence>MDPFTTFEGASQYGLDQDDTTSMYSAAPSALTEQILDVPGQHAARNGSGLERGFDEMSLTSRHQNGAHAYGDEYDPALLDEFREEEVPLGYGIEHACSYCGIHNPQCVVKCIQCNKWFCNSRGNTSASHIVNHLVKAKHKEVILHKDSALGETTPECYNCGSKNVFLLGFIPAKSDTVVVLLCRQPCAALTSSRDINWDTSQWSAIIDDRSFLSWLVKVPSEAEQLRARQISMAQIAKLEEMWRDNPNARLEHAEAQATEEEMQPILLRYEDAYQYQNIFGPLVKIEADYDKRMKESQGETDIIVRWDMGLNQKRLAWFSMPKLESGEVRLAVGDELRLKLVGAGMKGWATLGGDNDKLWEGAGSVIKVPNNISDEICLELKRSDNVPTDCTHGFAVDFVWKATSFDRMQAAMKTFAIDEKSVSGYIYHKLLGHELEPQVLRTQMPKRFTAPHLPELNHSQMAAVKAVLQKPLSLIQGPPGTGKTVTSASIVYHLAKMNPGQVLVCAPSNVAVDHLCEKIHKTGLKVVRLAAKSREALDSSVAFLSLHNQVAKNDTRPELQKLIQLRNDQGELSQSDERKYKSLVRAAEKDILNAADVICTTCVGAGDPRLAKFKFRTVLIDEATQAAEPECMIPLVMGCKQAVLVGDHQQLGPVIMNKKAARAGLSQSLFERLVILGNRPIRLQVQYRMHPCLSEFPSNMFYEGTLQNGVTAPERLRKSVDFPWPVSDTPMFFHQNMGTEEISSSGTSFLNRTEASNVEKMVTKFFKSGVLPSQIGVITPYEGQRSYVASYMQLHGSLKKDLYKEVEVASVDAFQGREKDYIILSCVRSNEHQGIGFLNDPRRLNVALTRAKYGVVILGNPKVLSKHPLWLYLLTHFKEKSCFVEGPLSNLQPCMMQFSKPKKSLARALDPFRRFETPANDYLDKPGRAPAPAPSRFDAAYYRTHDTITYVPPDAQSVVSQALTQSFPLSAQPFPGAGGGKKITYSGYASSVISQQPAESTTGSLAPGHALAPMSSRASSIAYSQYDRLPPGPSVGGGFGLGDKKQLGLGGPRKLSIGSIAPSDAVSSYAYGYKAGDDDTQSIAPSQAGVTDF</sequence>
<dbReference type="Pfam" id="PF13086">
    <property type="entry name" value="AAA_11"/>
    <property type="match status" value="1"/>
</dbReference>
<evidence type="ECO:0000256" key="4">
    <source>
        <dbReference type="ARBA" id="ARBA00022723"/>
    </source>
</evidence>
<dbReference type="Gene3D" id="2.40.30.230">
    <property type="match status" value="1"/>
</dbReference>
<dbReference type="Pfam" id="PF04851">
    <property type="entry name" value="ResIII"/>
    <property type="match status" value="1"/>
</dbReference>
<dbReference type="GO" id="GO:0005737">
    <property type="term" value="C:cytoplasm"/>
    <property type="evidence" value="ECO:0007669"/>
    <property type="project" value="UniProtKB-SubCell"/>
</dbReference>
<dbReference type="Pfam" id="PF09416">
    <property type="entry name" value="UPF1_Zn_bind"/>
    <property type="match status" value="1"/>
</dbReference>
<dbReference type="SMART" id="SM00382">
    <property type="entry name" value="AAA"/>
    <property type="match status" value="1"/>
</dbReference>
<dbReference type="InterPro" id="IPR003593">
    <property type="entry name" value="AAA+_ATPase"/>
</dbReference>
<keyword evidence="8" id="KW-0347">Helicase</keyword>
<dbReference type="PANTHER" id="PTHR10887:SF364">
    <property type="entry name" value="REGULATOR OF NONSENSE TRANSCRIPTS 1"/>
    <property type="match status" value="1"/>
</dbReference>
<dbReference type="InterPro" id="IPR041679">
    <property type="entry name" value="DNA2/NAM7-like_C"/>
</dbReference>
<dbReference type="InterPro" id="IPR006935">
    <property type="entry name" value="Helicase/UvrB_N"/>
</dbReference>
<dbReference type="PROSITE" id="PS51997">
    <property type="entry name" value="UPF1_CH_RICH"/>
    <property type="match status" value="1"/>
</dbReference>
<dbReference type="GO" id="GO:0003677">
    <property type="term" value="F:DNA binding"/>
    <property type="evidence" value="ECO:0007669"/>
    <property type="project" value="InterPro"/>
</dbReference>
<feature type="region of interest" description="C3H" evidence="15">
    <location>
        <begin position="97"/>
        <end position="129"/>
    </location>
</feature>
<evidence type="ECO:0000256" key="3">
    <source>
        <dbReference type="ARBA" id="ARBA00022490"/>
    </source>
</evidence>
<keyword evidence="11" id="KW-0866">Nonsense-mediated mRNA decay</keyword>
<dbReference type="FunFam" id="3.40.50.300:FF:000097">
    <property type="entry name" value="Regulator of nonsense transcripts 1"/>
    <property type="match status" value="1"/>
</dbReference>
<evidence type="ECO:0000256" key="8">
    <source>
        <dbReference type="ARBA" id="ARBA00022806"/>
    </source>
</evidence>
<dbReference type="GO" id="GO:0003678">
    <property type="term" value="F:DNA helicase activity"/>
    <property type="evidence" value="ECO:0007669"/>
    <property type="project" value="UniProtKB-EC"/>
</dbReference>
<evidence type="ECO:0000256" key="2">
    <source>
        <dbReference type="ARBA" id="ARBA00007913"/>
    </source>
</evidence>
<evidence type="ECO:0000256" key="10">
    <source>
        <dbReference type="ARBA" id="ARBA00022840"/>
    </source>
</evidence>
<dbReference type="GeneID" id="87808949"/>
<dbReference type="CDD" id="cd18039">
    <property type="entry name" value="DEXXQc_UPF1"/>
    <property type="match status" value="1"/>
</dbReference>
<keyword evidence="18" id="KW-1185">Reference proteome</keyword>
<keyword evidence="3" id="KW-0963">Cytoplasm</keyword>
<dbReference type="CDD" id="cd18808">
    <property type="entry name" value="SF1_C_Upf1"/>
    <property type="match status" value="1"/>
</dbReference>
<dbReference type="Gene3D" id="6.10.140.1240">
    <property type="match status" value="1"/>
</dbReference>
<protein>
    <submittedName>
        <fullName evidence="17">Regulator of nonsense transcripts 1</fullName>
    </submittedName>
</protein>
<evidence type="ECO:0000256" key="9">
    <source>
        <dbReference type="ARBA" id="ARBA00022833"/>
    </source>
</evidence>
<dbReference type="Gene3D" id="3.40.50.300">
    <property type="entry name" value="P-loop containing nucleotide triphosphate hydrolases"/>
    <property type="match status" value="2"/>
</dbReference>
<dbReference type="CDD" id="cd21407">
    <property type="entry name" value="1B_UPF1-like"/>
    <property type="match status" value="1"/>
</dbReference>
<reference evidence="17" key="1">
    <citation type="submission" date="2023-10" db="EMBL/GenBank/DDBJ databases">
        <authorList>
            <person name="Noh H."/>
        </authorList>
    </citation>
    <scope>NUCLEOTIDE SEQUENCE</scope>
    <source>
        <strain evidence="17">DUCC4014</strain>
    </source>
</reference>
<dbReference type="CDD" id="cd21400">
    <property type="entry name" value="ZBD_UPF1-like"/>
    <property type="match status" value="1"/>
</dbReference>
<comment type="function">
    <text evidence="14">RNA-dependent helicase required for nonsense-mediated decay (NMD) of aberrant mRNAs containing premature stop codons and modulates the expression level of normal mRNAs. Also capable of unwinding double-stranded DNA and translocating on single-stranded DNA.</text>
</comment>
<dbReference type="InterPro" id="IPR018999">
    <property type="entry name" value="UPF1_CH/ZBD"/>
</dbReference>
<comment type="catalytic activity">
    <reaction evidence="13">
        <text>ATP + H2O = ADP + phosphate + H(+)</text>
        <dbReference type="Rhea" id="RHEA:13065"/>
        <dbReference type="ChEBI" id="CHEBI:15377"/>
        <dbReference type="ChEBI" id="CHEBI:15378"/>
        <dbReference type="ChEBI" id="CHEBI:30616"/>
        <dbReference type="ChEBI" id="CHEBI:43474"/>
        <dbReference type="ChEBI" id="CHEBI:456216"/>
        <dbReference type="EC" id="3.6.4.13"/>
    </reaction>
    <physiologicalReaction direction="left-to-right" evidence="13">
        <dbReference type="Rhea" id="RHEA:13066"/>
    </physiologicalReaction>
</comment>
<feature type="region of interest" description="C4" evidence="15">
    <location>
        <begin position="157"/>
        <end position="187"/>
    </location>
</feature>
<dbReference type="PANTHER" id="PTHR10887">
    <property type="entry name" value="DNA2/NAM7 HELICASE FAMILY"/>
    <property type="match status" value="1"/>
</dbReference>
<dbReference type="Proteomes" id="UP000827549">
    <property type="component" value="Chromosome 4"/>
</dbReference>
<dbReference type="InterPro" id="IPR041677">
    <property type="entry name" value="DNA2/NAM7_AAA_11"/>
</dbReference>
<evidence type="ECO:0000256" key="5">
    <source>
        <dbReference type="ARBA" id="ARBA00022741"/>
    </source>
</evidence>
<evidence type="ECO:0000256" key="6">
    <source>
        <dbReference type="ARBA" id="ARBA00022771"/>
    </source>
</evidence>
<comment type="subcellular location">
    <subcellularLocation>
        <location evidence="1">Cytoplasm</location>
    </subcellularLocation>
</comment>
<dbReference type="RefSeq" id="XP_062628256.1">
    <property type="nucleotide sequence ID" value="XM_062772272.1"/>
</dbReference>
<comment type="catalytic activity">
    <reaction evidence="12">
        <text>ATP + H2O = ADP + phosphate + H(+)</text>
        <dbReference type="Rhea" id="RHEA:13065"/>
        <dbReference type="ChEBI" id="CHEBI:15377"/>
        <dbReference type="ChEBI" id="CHEBI:15378"/>
        <dbReference type="ChEBI" id="CHEBI:30616"/>
        <dbReference type="ChEBI" id="CHEBI:43474"/>
        <dbReference type="ChEBI" id="CHEBI:456216"/>
        <dbReference type="EC" id="3.6.4.12"/>
    </reaction>
    <physiologicalReaction direction="left-to-right" evidence="12">
        <dbReference type="Rhea" id="RHEA:13066"/>
    </physiologicalReaction>
</comment>
<dbReference type="InterPro" id="IPR040812">
    <property type="entry name" value="UPF1_1B_dom"/>
</dbReference>
<keyword evidence="6 15" id="KW-0863">Zinc-finger</keyword>
<dbReference type="GO" id="GO:0008270">
    <property type="term" value="F:zinc ion binding"/>
    <property type="evidence" value="ECO:0007669"/>
    <property type="project" value="UniProtKB-UniRule"/>
</dbReference>
<dbReference type="GO" id="GO:0005524">
    <property type="term" value="F:ATP binding"/>
    <property type="evidence" value="ECO:0007669"/>
    <property type="project" value="UniProtKB-KW"/>
</dbReference>
<comment type="similarity">
    <text evidence="2">Belongs to the DNA2/NAM7 helicase family.</text>
</comment>
<dbReference type="GO" id="GO:0003723">
    <property type="term" value="F:RNA binding"/>
    <property type="evidence" value="ECO:0007669"/>
    <property type="project" value="InterPro"/>
</dbReference>
<gene>
    <name evidence="17" type="primary">Upf1</name>
    <name evidence="17" type="ORF">LOC62_04G005721</name>
</gene>
<dbReference type="GO" id="GO:0000184">
    <property type="term" value="P:nuclear-transcribed mRNA catabolic process, nonsense-mediated decay"/>
    <property type="evidence" value="ECO:0007669"/>
    <property type="project" value="UniProtKB-KW"/>
</dbReference>
<dbReference type="Pfam" id="PF13087">
    <property type="entry name" value="AAA_12"/>
    <property type="match status" value="1"/>
</dbReference>
<dbReference type="AlphaFoldDB" id="A0AAF0YEC9"/>